<evidence type="ECO:0000256" key="1">
    <source>
        <dbReference type="SAM" id="MobiDB-lite"/>
    </source>
</evidence>
<dbReference type="AlphaFoldDB" id="A0A6G0Q0X2"/>
<dbReference type="PANTHER" id="PTHR37067">
    <property type="entry name" value="PX DOMAIN-CONTAINING PROTEIN"/>
    <property type="match status" value="1"/>
</dbReference>
<reference evidence="2 3" key="1">
    <citation type="submission" date="2018-09" db="EMBL/GenBank/DDBJ databases">
        <title>Genomic investigation of the strawberry pathogen Phytophthora fragariae indicates pathogenicity is determined by transcriptional variation in three key races.</title>
        <authorList>
            <person name="Adams T.M."/>
            <person name="Armitage A.D."/>
            <person name="Sobczyk M.K."/>
            <person name="Bates H.J."/>
            <person name="Dunwell J.M."/>
            <person name="Nellist C.F."/>
            <person name="Harrison R.J."/>
        </authorList>
    </citation>
    <scope>NUCLEOTIDE SEQUENCE [LARGE SCALE GENOMIC DNA]</scope>
    <source>
        <strain evidence="2 3">NOV-77</strain>
    </source>
</reference>
<evidence type="ECO:0000313" key="2">
    <source>
        <dbReference type="EMBL" id="KAE9264563.1"/>
    </source>
</evidence>
<proteinExistence type="predicted"/>
<accession>A0A6G0Q0X2</accession>
<gene>
    <name evidence="2" type="ORF">PF008_g32086</name>
</gene>
<protein>
    <submittedName>
        <fullName evidence="2">Uncharacterized protein</fullName>
    </submittedName>
</protein>
<dbReference type="PANTHER" id="PTHR37067:SF3">
    <property type="entry name" value="PX DOMAIN-CONTAINING PROTEIN"/>
    <property type="match status" value="1"/>
</dbReference>
<organism evidence="2 3">
    <name type="scientific">Phytophthora fragariae</name>
    <dbReference type="NCBI Taxonomy" id="53985"/>
    <lineage>
        <taxon>Eukaryota</taxon>
        <taxon>Sar</taxon>
        <taxon>Stramenopiles</taxon>
        <taxon>Oomycota</taxon>
        <taxon>Peronosporomycetes</taxon>
        <taxon>Peronosporales</taxon>
        <taxon>Peronosporaceae</taxon>
        <taxon>Phytophthora</taxon>
    </lineage>
</organism>
<comment type="caution">
    <text evidence="2">The sequence shown here is derived from an EMBL/GenBank/DDBJ whole genome shotgun (WGS) entry which is preliminary data.</text>
</comment>
<dbReference type="EMBL" id="QXFY01008227">
    <property type="protein sequence ID" value="KAE9264563.1"/>
    <property type="molecule type" value="Genomic_DNA"/>
</dbReference>
<evidence type="ECO:0000313" key="3">
    <source>
        <dbReference type="Proteomes" id="UP000486351"/>
    </source>
</evidence>
<feature type="compositionally biased region" description="Polar residues" evidence="1">
    <location>
        <begin position="16"/>
        <end position="35"/>
    </location>
</feature>
<feature type="non-terminal residue" evidence="2">
    <location>
        <position position="85"/>
    </location>
</feature>
<name>A0A6G0Q0X2_9STRA</name>
<feature type="region of interest" description="Disordered" evidence="1">
    <location>
        <begin position="16"/>
        <end position="52"/>
    </location>
</feature>
<dbReference type="Proteomes" id="UP000486351">
    <property type="component" value="Unassembled WGS sequence"/>
</dbReference>
<sequence>MEKAASFLVLPLTSTDPATSQKHVSGSGMARNTTLRPPKPKTRKSMMPFNPKHEAQYGLKVASRDPASGAVMSSVCRFCSVFGRE</sequence>